<dbReference type="InterPro" id="IPR032705">
    <property type="entry name" value="ORC4_C"/>
</dbReference>
<evidence type="ECO:0000256" key="2">
    <source>
        <dbReference type="ARBA" id="ARBA00005334"/>
    </source>
</evidence>
<dbReference type="EMBL" id="UFAJ01000677">
    <property type="protein sequence ID" value="SSD61379.1"/>
    <property type="molecule type" value="Genomic_DNA"/>
</dbReference>
<dbReference type="GO" id="GO:0003688">
    <property type="term" value="F:DNA replication origin binding"/>
    <property type="evidence" value="ECO:0007669"/>
    <property type="project" value="TreeGrafter"/>
</dbReference>
<dbReference type="Proteomes" id="UP000262825">
    <property type="component" value="Unassembled WGS sequence"/>
</dbReference>
<dbReference type="Gene3D" id="3.40.50.300">
    <property type="entry name" value="P-loop containing nucleotide triphosphate hydrolases"/>
    <property type="match status" value="1"/>
</dbReference>
<evidence type="ECO:0000256" key="6">
    <source>
        <dbReference type="PIRNR" id="PIRNR007858"/>
    </source>
</evidence>
<dbReference type="VEuPathDB" id="FungiDB:SCODWIG_03140"/>
<keyword evidence="5 6" id="KW-0539">Nucleus</keyword>
<comment type="similarity">
    <text evidence="2 6">Belongs to the ORC4 family.</text>
</comment>
<evidence type="ECO:0000256" key="3">
    <source>
        <dbReference type="ARBA" id="ARBA00022705"/>
    </source>
</evidence>
<name>A0A376B9X7_9ASCO</name>
<evidence type="ECO:0000256" key="5">
    <source>
        <dbReference type="ARBA" id="ARBA00023242"/>
    </source>
</evidence>
<evidence type="ECO:0000256" key="1">
    <source>
        <dbReference type="ARBA" id="ARBA00004123"/>
    </source>
</evidence>
<dbReference type="Pfam" id="PF14629">
    <property type="entry name" value="ORC4_C"/>
    <property type="match status" value="1"/>
</dbReference>
<comment type="subcellular location">
    <subcellularLocation>
        <location evidence="1 6">Nucleus</location>
    </subcellularLocation>
</comment>
<evidence type="ECO:0000313" key="9">
    <source>
        <dbReference type="EMBL" id="SSD61379.1"/>
    </source>
</evidence>
<accession>A0A376B9X7</accession>
<dbReference type="InterPro" id="IPR027417">
    <property type="entry name" value="P-loop_NTPase"/>
</dbReference>
<feature type="compositionally biased region" description="Low complexity" evidence="7">
    <location>
        <begin position="8"/>
        <end position="18"/>
    </location>
</feature>
<comment type="function">
    <text evidence="6">Component of the origin recognition complex (ORC) that binds origins of replication.</text>
</comment>
<feature type="domain" description="Origin recognition complex subunit 4 C-terminal" evidence="8">
    <location>
        <begin position="282"/>
        <end position="490"/>
    </location>
</feature>
<keyword evidence="10" id="KW-1185">Reference proteome</keyword>
<dbReference type="OrthoDB" id="343623at2759"/>
<sequence>MTTKRKYTNTSTTTVDTTPLQNNKKPKNFNEKYIEELRIKLLEKNKEIPLYLLDSFNQVDTILKQTVITKENHSAILVGPRANYKTLSIETSLNNLKQKYNDQFIVIKLNGIIHTEESAISSMATQLELQLQKLRGDSFSLYFEEELAEREKALDKNSEAVNLDYKLNNGSLIDIFQRFLQIMNYKSTDTRHKREKVSMVFIFDEIDSFAGPVRQTLLYNLFDMVEGSQISFCIIGCTTKINIMEFLEKRVKSRFSNRIIYFPKPANYKEFTDSVFHLLKIKDATNEAEQCWNQKLFEQINISCSPLNNLIKKNFDSTKDIRKFFNLFQVVFTKYTFPSFQISDLSLIEKFDKNRLKSGLTSRVKSLSDLELSILIAAARVSIKTNDNVNFNLVYDEYSSLLTSINASIPSVFGGMDIDKTYKKWNKQDIKNVWENLLDLNFLVEKGALGIRESALQAFVASNYHTIQSSVSFDLRNLNVLVTLQELRRIIPSSSLLYQWTTL</sequence>
<dbReference type="SUPFAM" id="SSF52540">
    <property type="entry name" value="P-loop containing nucleoside triphosphate hydrolases"/>
    <property type="match status" value="1"/>
</dbReference>
<dbReference type="FunFam" id="3.40.50.300:FF:001499">
    <property type="entry name" value="Origin recognition complex subunit 4, putative"/>
    <property type="match status" value="1"/>
</dbReference>
<dbReference type="InterPro" id="IPR016527">
    <property type="entry name" value="ORC4"/>
</dbReference>
<dbReference type="AlphaFoldDB" id="A0A376B9X7"/>
<reference evidence="10" key="1">
    <citation type="submission" date="2018-06" db="EMBL/GenBank/DDBJ databases">
        <authorList>
            <person name="Guldener U."/>
        </authorList>
    </citation>
    <scope>NUCLEOTIDE SEQUENCE [LARGE SCALE GENOMIC DNA]</scope>
    <source>
        <strain evidence="10">UTAD17</strain>
    </source>
</reference>
<feature type="region of interest" description="Disordered" evidence="7">
    <location>
        <begin position="1"/>
        <end position="26"/>
    </location>
</feature>
<evidence type="ECO:0000259" key="8">
    <source>
        <dbReference type="Pfam" id="PF14629"/>
    </source>
</evidence>
<protein>
    <recommendedName>
        <fullName evidence="6">Origin recognition complex subunit 4</fullName>
    </recommendedName>
</protein>
<keyword evidence="4 6" id="KW-0238">DNA-binding</keyword>
<evidence type="ECO:0000256" key="4">
    <source>
        <dbReference type="ARBA" id="ARBA00023125"/>
    </source>
</evidence>
<organism evidence="9 10">
    <name type="scientific">Saccharomycodes ludwigii</name>
    <dbReference type="NCBI Taxonomy" id="36035"/>
    <lineage>
        <taxon>Eukaryota</taxon>
        <taxon>Fungi</taxon>
        <taxon>Dikarya</taxon>
        <taxon>Ascomycota</taxon>
        <taxon>Saccharomycotina</taxon>
        <taxon>Saccharomycetes</taxon>
        <taxon>Saccharomycodales</taxon>
        <taxon>Saccharomycodaceae</taxon>
        <taxon>Saccharomycodes</taxon>
    </lineage>
</organism>
<evidence type="ECO:0000256" key="7">
    <source>
        <dbReference type="SAM" id="MobiDB-lite"/>
    </source>
</evidence>
<dbReference type="GO" id="GO:0005664">
    <property type="term" value="C:nuclear origin of replication recognition complex"/>
    <property type="evidence" value="ECO:0007669"/>
    <property type="project" value="TreeGrafter"/>
</dbReference>
<dbReference type="PIRSF" id="PIRSF007858">
    <property type="entry name" value="ORC4"/>
    <property type="match status" value="1"/>
</dbReference>
<evidence type="ECO:0000313" key="10">
    <source>
        <dbReference type="Proteomes" id="UP000262825"/>
    </source>
</evidence>
<dbReference type="GO" id="GO:0006270">
    <property type="term" value="P:DNA replication initiation"/>
    <property type="evidence" value="ECO:0007669"/>
    <property type="project" value="TreeGrafter"/>
</dbReference>
<proteinExistence type="inferred from homology"/>
<keyword evidence="3 6" id="KW-0235">DNA replication</keyword>
<dbReference type="PANTHER" id="PTHR12087">
    <property type="entry name" value="ORIGIN RECOGNITION COMPLEX SUBUNIT 4"/>
    <property type="match status" value="1"/>
</dbReference>
<dbReference type="PANTHER" id="PTHR12087:SF0">
    <property type="entry name" value="ORIGIN RECOGNITION COMPLEX SUBUNIT 4"/>
    <property type="match status" value="1"/>
</dbReference>
<gene>
    <name evidence="9" type="ORF">SCODWIG_03140</name>
</gene>